<feature type="binding site" evidence="6">
    <location>
        <position position="137"/>
    </location>
    <ligand>
        <name>Mg(2+)</name>
        <dbReference type="ChEBI" id="CHEBI:18420"/>
        <label>1</label>
        <note>catalytic</note>
    </ligand>
</feature>
<dbReference type="PANTHER" id="PTHR43028:SF5">
    <property type="entry name" value="3'(2'),5'-BISPHOSPHATE NUCLEOTIDASE 1"/>
    <property type="match status" value="1"/>
</dbReference>
<feature type="binding site" evidence="6">
    <location>
        <position position="92"/>
    </location>
    <ligand>
        <name>Mg(2+)</name>
        <dbReference type="ChEBI" id="CHEBI:18420"/>
        <label>1</label>
        <note>catalytic</note>
    </ligand>
</feature>
<organism evidence="9">
    <name type="scientific">Enterobius vermicularis</name>
    <name type="common">Human pinworm</name>
    <dbReference type="NCBI Taxonomy" id="51028"/>
    <lineage>
        <taxon>Eukaryota</taxon>
        <taxon>Metazoa</taxon>
        <taxon>Ecdysozoa</taxon>
        <taxon>Nematoda</taxon>
        <taxon>Chromadorea</taxon>
        <taxon>Rhabditida</taxon>
        <taxon>Spirurina</taxon>
        <taxon>Oxyuridomorpha</taxon>
        <taxon>Oxyuroidea</taxon>
        <taxon>Oxyuridae</taxon>
        <taxon>Enterobius</taxon>
    </lineage>
</organism>
<evidence type="ECO:0000256" key="6">
    <source>
        <dbReference type="PIRSR" id="PIRSR600760-2"/>
    </source>
</evidence>
<dbReference type="EC" id="3.1.3.7" evidence="2"/>
<proteinExistence type="inferred from homology"/>
<dbReference type="AlphaFoldDB" id="A0A0N4V3A6"/>
<dbReference type="InterPro" id="IPR050725">
    <property type="entry name" value="CysQ/Inositol_MonoPase"/>
</dbReference>
<keyword evidence="6" id="KW-0460">Magnesium</keyword>
<dbReference type="Pfam" id="PF00459">
    <property type="entry name" value="Inositol_P"/>
    <property type="match status" value="1"/>
</dbReference>
<dbReference type="OrthoDB" id="411145at2759"/>
<dbReference type="Proteomes" id="UP000274131">
    <property type="component" value="Unassembled WGS sequence"/>
</dbReference>
<reference evidence="9" key="1">
    <citation type="submission" date="2017-02" db="UniProtKB">
        <authorList>
            <consortium name="WormBaseParasite"/>
        </authorList>
    </citation>
    <scope>IDENTIFICATION</scope>
</reference>
<feature type="binding site" evidence="6">
    <location>
        <position position="134"/>
    </location>
    <ligand>
        <name>Mg(2+)</name>
        <dbReference type="ChEBI" id="CHEBI:18420"/>
        <label>1</label>
        <note>catalytic</note>
    </ligand>
</feature>
<comment type="similarity">
    <text evidence="1">Belongs to the inositol monophosphatase superfamily.</text>
</comment>
<dbReference type="PRINTS" id="PR00377">
    <property type="entry name" value="IMPHPHTASES"/>
</dbReference>
<dbReference type="WBParaSite" id="EVEC_0000452601-mRNA-1">
    <property type="protein sequence ID" value="EVEC_0000452601-mRNA-1"/>
    <property type="gene ID" value="EVEC_0000452601"/>
</dbReference>
<keyword evidence="6" id="KW-0479">Metal-binding</keyword>
<evidence type="ECO:0000256" key="1">
    <source>
        <dbReference type="ARBA" id="ARBA00009759"/>
    </source>
</evidence>
<feature type="binding site" evidence="6">
    <location>
        <position position="260"/>
    </location>
    <ligand>
        <name>Mg(2+)</name>
        <dbReference type="ChEBI" id="CHEBI:18420"/>
        <label>1</label>
        <note>catalytic</note>
    </ligand>
</feature>
<evidence type="ECO:0000256" key="2">
    <source>
        <dbReference type="ARBA" id="ARBA00012633"/>
    </source>
</evidence>
<comment type="cofactor">
    <cofactor evidence="6">
        <name>Mg(2+)</name>
        <dbReference type="ChEBI" id="CHEBI:18420"/>
    </cofactor>
</comment>
<name>A0A0N4V3A6_ENTVE</name>
<feature type="binding site" evidence="6">
    <location>
        <position position="136"/>
    </location>
    <ligand>
        <name>Mg(2+)</name>
        <dbReference type="ChEBI" id="CHEBI:18420"/>
        <label>1</label>
        <note>catalytic</note>
    </ligand>
</feature>
<dbReference type="Gene3D" id="3.40.190.80">
    <property type="match status" value="1"/>
</dbReference>
<evidence type="ECO:0000313" key="7">
    <source>
        <dbReference type="EMBL" id="VDD89483.1"/>
    </source>
</evidence>
<evidence type="ECO:0000256" key="5">
    <source>
        <dbReference type="ARBA" id="ARBA00044554"/>
    </source>
</evidence>
<accession>A0A0N4V3A6</accession>
<dbReference type="PROSITE" id="PS00630">
    <property type="entry name" value="IMP_2"/>
    <property type="match status" value="1"/>
</dbReference>
<dbReference type="GO" id="GO:0046854">
    <property type="term" value="P:phosphatidylinositol phosphate biosynthetic process"/>
    <property type="evidence" value="ECO:0007669"/>
    <property type="project" value="InterPro"/>
</dbReference>
<evidence type="ECO:0000313" key="8">
    <source>
        <dbReference type="Proteomes" id="UP000274131"/>
    </source>
</evidence>
<reference evidence="7 8" key="2">
    <citation type="submission" date="2018-10" db="EMBL/GenBank/DDBJ databases">
        <authorList>
            <consortium name="Pathogen Informatics"/>
        </authorList>
    </citation>
    <scope>NUCLEOTIDE SEQUENCE [LARGE SCALE GENOMIC DNA]</scope>
</reference>
<evidence type="ECO:0000313" key="9">
    <source>
        <dbReference type="WBParaSite" id="EVEC_0000452601-mRNA-1"/>
    </source>
</evidence>
<dbReference type="FunFam" id="3.30.540.10:FF:000023">
    <property type="entry name" value="Protein CBR-TAG-231"/>
    <property type="match status" value="1"/>
</dbReference>
<dbReference type="GO" id="GO:0008441">
    <property type="term" value="F:3'(2'),5'-bisphosphate nucleotidase activity"/>
    <property type="evidence" value="ECO:0007669"/>
    <property type="project" value="UniProtKB-EC"/>
</dbReference>
<dbReference type="Gene3D" id="3.30.540.10">
    <property type="entry name" value="Fructose-1,6-Bisphosphatase, subunit A, domain 1"/>
    <property type="match status" value="1"/>
</dbReference>
<dbReference type="InterPro" id="IPR020550">
    <property type="entry name" value="Inositol_monophosphatase_CS"/>
</dbReference>
<sequence>MTNSNGVECSQALDPMWEQACLLTRLVSSSVRISETAGRVIKNIMRNGDLKIVDKGSGVKEDPQTEADRAAQYCIVKSLQKKFGESLKVIGEEDYTSAVEELEINYNDEVLRRDKDCPKDLRNIDLSEVVVWVDPLDGTCEFAEAHRTGSPLLQHITVLIGICYKGRAVAGVIHQPYFGENHSGRTIWGIVGLGAFGVEISKRCEKRLVVTTRSHSTKTVTEALEALKSKGLLDSVIPVLRCLEGAAAYVFASPGCKKWDTAAPEAVLIAAGGNLTDVSGRKLYYGPDAQFMNSGGVVATSNWVNHKDYIDAIPDSVKATLPELIANKGHVLSK</sequence>
<evidence type="ECO:0000256" key="4">
    <source>
        <dbReference type="ARBA" id="ARBA00041815"/>
    </source>
</evidence>
<gene>
    <name evidence="7" type="ORF">EVEC_LOCUS4234</name>
</gene>
<dbReference type="InterPro" id="IPR000760">
    <property type="entry name" value="Inositol_monophosphatase-like"/>
</dbReference>
<dbReference type="SUPFAM" id="SSF56655">
    <property type="entry name" value="Carbohydrate phosphatase"/>
    <property type="match status" value="1"/>
</dbReference>
<dbReference type="PANTHER" id="PTHR43028">
    <property type="entry name" value="3'(2'),5'-BISPHOSPHATE NUCLEOTIDASE 1"/>
    <property type="match status" value="1"/>
</dbReference>
<dbReference type="EMBL" id="UXUI01007801">
    <property type="protein sequence ID" value="VDD89483.1"/>
    <property type="molecule type" value="Genomic_DNA"/>
</dbReference>
<dbReference type="STRING" id="51028.A0A0N4V3A6"/>
<evidence type="ECO:0000256" key="3">
    <source>
        <dbReference type="ARBA" id="ARBA00040342"/>
    </source>
</evidence>
<protein>
    <recommendedName>
        <fullName evidence="3">3'(2'),5'-bisphosphate nucleotidase 1</fullName>
        <ecNumber evidence="2">3.1.3.7</ecNumber>
    </recommendedName>
    <alternativeName>
        <fullName evidence="4">Bisphosphate 3'-nucleotidase 1</fullName>
    </alternativeName>
    <alternativeName>
        <fullName evidence="5">Inositol-polyphosphate 1-phosphatase</fullName>
    </alternativeName>
</protein>
<dbReference type="GO" id="GO:0046872">
    <property type="term" value="F:metal ion binding"/>
    <property type="evidence" value="ECO:0007669"/>
    <property type="project" value="UniProtKB-KW"/>
</dbReference>
<keyword evidence="8" id="KW-1185">Reference proteome</keyword>